<dbReference type="AlphaFoldDB" id="A0A835HZU9"/>
<keyword evidence="4" id="KW-1185">Reference proteome</keyword>
<dbReference type="OrthoDB" id="1751331at2759"/>
<dbReference type="Pfam" id="PF04057">
    <property type="entry name" value="Rep-A_N"/>
    <property type="match status" value="1"/>
</dbReference>
<feature type="domain" description="Replication factor-A protein 1 N-terminal" evidence="1">
    <location>
        <begin position="73"/>
        <end position="165"/>
    </location>
</feature>
<reference evidence="3 4" key="1">
    <citation type="submission" date="2020-10" db="EMBL/GenBank/DDBJ databases">
        <title>The Coptis chinensis genome and diversification of protoberbering-type alkaloids.</title>
        <authorList>
            <person name="Wang B."/>
            <person name="Shu S."/>
            <person name="Song C."/>
            <person name="Liu Y."/>
        </authorList>
    </citation>
    <scope>NUCLEOTIDE SEQUENCE [LARGE SCALE GENOMIC DNA]</scope>
    <source>
        <strain evidence="3">HL-2020</strain>
        <tissue evidence="3">Leaf</tissue>
    </source>
</reference>
<proteinExistence type="predicted"/>
<feature type="domain" description="DUF8039" evidence="2">
    <location>
        <begin position="216"/>
        <end position="282"/>
    </location>
</feature>
<evidence type="ECO:0000313" key="4">
    <source>
        <dbReference type="Proteomes" id="UP000631114"/>
    </source>
</evidence>
<dbReference type="SUPFAM" id="SSF50249">
    <property type="entry name" value="Nucleic acid-binding proteins"/>
    <property type="match status" value="1"/>
</dbReference>
<dbReference type="Pfam" id="PF26133">
    <property type="entry name" value="DUF8039"/>
    <property type="match status" value="1"/>
</dbReference>
<dbReference type="InterPro" id="IPR058352">
    <property type="entry name" value="DUF8039"/>
</dbReference>
<gene>
    <name evidence="3" type="ORF">IFM89_032374</name>
</gene>
<protein>
    <submittedName>
        <fullName evidence="3">Uncharacterized protein</fullName>
    </submittedName>
</protein>
<dbReference type="InterPro" id="IPR007199">
    <property type="entry name" value="Rep_factor-A_N"/>
</dbReference>
<evidence type="ECO:0000259" key="1">
    <source>
        <dbReference type="Pfam" id="PF04057"/>
    </source>
</evidence>
<evidence type="ECO:0000259" key="2">
    <source>
        <dbReference type="Pfam" id="PF26133"/>
    </source>
</evidence>
<dbReference type="GO" id="GO:0006260">
    <property type="term" value="P:DNA replication"/>
    <property type="evidence" value="ECO:0007669"/>
    <property type="project" value="InterPro"/>
</dbReference>
<dbReference type="Gene3D" id="2.40.50.140">
    <property type="entry name" value="Nucleic acid-binding proteins"/>
    <property type="match status" value="1"/>
</dbReference>
<dbReference type="Proteomes" id="UP000631114">
    <property type="component" value="Unassembled WGS sequence"/>
</dbReference>
<accession>A0A835HZU9</accession>
<organism evidence="3 4">
    <name type="scientific">Coptis chinensis</name>
    <dbReference type="NCBI Taxonomy" id="261450"/>
    <lineage>
        <taxon>Eukaryota</taxon>
        <taxon>Viridiplantae</taxon>
        <taxon>Streptophyta</taxon>
        <taxon>Embryophyta</taxon>
        <taxon>Tracheophyta</taxon>
        <taxon>Spermatophyta</taxon>
        <taxon>Magnoliopsida</taxon>
        <taxon>Ranunculales</taxon>
        <taxon>Ranunculaceae</taxon>
        <taxon>Coptidoideae</taxon>
        <taxon>Coptis</taxon>
    </lineage>
</organism>
<name>A0A835HZU9_9MAGN</name>
<dbReference type="GO" id="GO:0003677">
    <property type="term" value="F:DNA binding"/>
    <property type="evidence" value="ECO:0007669"/>
    <property type="project" value="InterPro"/>
</dbReference>
<evidence type="ECO:0000313" key="3">
    <source>
        <dbReference type="EMBL" id="KAF9607152.1"/>
    </source>
</evidence>
<dbReference type="InterPro" id="IPR012340">
    <property type="entry name" value="NA-bd_OB-fold"/>
</dbReference>
<dbReference type="EMBL" id="JADFTS010000005">
    <property type="protein sequence ID" value="KAF9607152.1"/>
    <property type="molecule type" value="Genomic_DNA"/>
</dbReference>
<dbReference type="GO" id="GO:0005634">
    <property type="term" value="C:nucleus"/>
    <property type="evidence" value="ECO:0007669"/>
    <property type="project" value="InterPro"/>
</dbReference>
<comment type="caution">
    <text evidence="3">The sequence shown here is derived from an EMBL/GenBank/DDBJ whole genome shotgun (WGS) entry which is preliminary data.</text>
</comment>
<sequence>MEISVEDLGWQMGDLDISSSCSGFSSDEDTLQTVSPSNAIAIICDNNGGQVLQEDNAVVNQAGQFLCTMQNSLTSNVIPMINEGLLIQGDIRKIVLQVVAMATRKRQFFVQLSDGMYLQEALIAPHKYCLTYSGELQKGSLIEFSLFICQNFENRKILCISDLKVAVIICDPIGKPKPYVPKSGAGYFSAFPLQVEVDSGYIGKECGLRGGWPLNIVAKGIVQDVDPVTIFGNRRLGKGNFKVYVKSIIYGSTELPFPHDQQSSRTLGQIRQGSVIWPKSLLVPLTQ</sequence>